<evidence type="ECO:0000256" key="1">
    <source>
        <dbReference type="ARBA" id="ARBA00007119"/>
    </source>
</evidence>
<keyword evidence="7" id="KW-1185">Reference proteome</keyword>
<dbReference type="GO" id="GO:0034354">
    <property type="term" value="P:'de novo' NAD+ biosynthetic process from L-tryptophan"/>
    <property type="evidence" value="ECO:0007669"/>
    <property type="project" value="TreeGrafter"/>
</dbReference>
<dbReference type="Pfam" id="PF01231">
    <property type="entry name" value="IDO"/>
    <property type="match status" value="1"/>
</dbReference>
<evidence type="ECO:0000313" key="6">
    <source>
        <dbReference type="EMBL" id="KAG8623236.1"/>
    </source>
</evidence>
<accession>A0A8K0PBB7</accession>
<keyword evidence="2 4" id="KW-0479">Metal-binding</keyword>
<evidence type="ECO:0000256" key="2">
    <source>
        <dbReference type="ARBA" id="ARBA00022723"/>
    </source>
</evidence>
<keyword evidence="4 5" id="KW-0349">Heme</keyword>
<dbReference type="AlphaFoldDB" id="A0A8K0PBB7"/>
<dbReference type="PANTHER" id="PTHR28657">
    <property type="entry name" value="INDOLEAMINE 2,3-DIOXYGENASE"/>
    <property type="match status" value="1"/>
</dbReference>
<proteinExistence type="inferred from homology"/>
<dbReference type="GO" id="GO:0005737">
    <property type="term" value="C:cytoplasm"/>
    <property type="evidence" value="ECO:0007669"/>
    <property type="project" value="TreeGrafter"/>
</dbReference>
<keyword evidence="5" id="KW-0560">Oxidoreductase</keyword>
<dbReference type="GO" id="GO:0046872">
    <property type="term" value="F:metal ion binding"/>
    <property type="evidence" value="ECO:0007669"/>
    <property type="project" value="UniProtKB-UniRule"/>
</dbReference>
<dbReference type="InterPro" id="IPR037217">
    <property type="entry name" value="Trp/Indoleamine_2_3_dOase-like"/>
</dbReference>
<comment type="similarity">
    <text evidence="1 5">Belongs to the indoleamine 2,3-dioxygenase family.</text>
</comment>
<comment type="function">
    <text evidence="5">Produces N-formyl-kynurenine through the oxidation of tryptophan.</text>
</comment>
<dbReference type="GO" id="GO:0019441">
    <property type="term" value="P:L-tryptophan catabolic process to kynurenine"/>
    <property type="evidence" value="ECO:0007669"/>
    <property type="project" value="UniProtKB-UniRule"/>
</dbReference>
<dbReference type="OrthoDB" id="540174at2759"/>
<evidence type="ECO:0000256" key="5">
    <source>
        <dbReference type="RuleBase" id="RU369119"/>
    </source>
</evidence>
<dbReference type="FunFam" id="1.20.58.480:FF:000004">
    <property type="entry name" value="Indoleamine 2,3-dioxygenase subfamily"/>
    <property type="match status" value="1"/>
</dbReference>
<evidence type="ECO:0000256" key="3">
    <source>
        <dbReference type="ARBA" id="ARBA00023004"/>
    </source>
</evidence>
<dbReference type="SUPFAM" id="SSF140959">
    <property type="entry name" value="Indolic compounds 2,3-dioxygenase-like"/>
    <property type="match status" value="1"/>
</dbReference>
<dbReference type="GO" id="GO:0033754">
    <property type="term" value="F:indoleamine 2,3-dioxygenase activity"/>
    <property type="evidence" value="ECO:0007669"/>
    <property type="project" value="UniProtKB-EC"/>
</dbReference>
<dbReference type="Gene3D" id="1.20.58.480">
    <property type="match status" value="1"/>
</dbReference>
<feature type="binding site" description="proximal binding residue" evidence="4">
    <location>
        <position position="367"/>
    </location>
    <ligand>
        <name>heme b</name>
        <dbReference type="ChEBI" id="CHEBI:60344"/>
    </ligand>
    <ligandPart>
        <name>Fe</name>
        <dbReference type="ChEBI" id="CHEBI:18248"/>
    </ligandPart>
</feature>
<evidence type="ECO:0000313" key="7">
    <source>
        <dbReference type="Proteomes" id="UP000809789"/>
    </source>
</evidence>
<sequence>MIPSIPRLEDYDVSDVNGFLPTDSPLATLPDLYYRPWENVIQNLQPLVLSKRLRGVVDSLPVLSTDYLKTDQEWRRAYVILAFISHAYIWGGDTPSERVPQPVSIPFTSACSHLELPPVATYAGVCLWNWRPIFPDEGVDHLENLSTLHTFTGSLDESWFYLVSVAIEARGAPIIPLMLEAIEAARYGQTDVVTECLRSFAERLDELGTLLNRMYENCDPHVFYHRIRPFLAGSKNMKDAGLPNGVIFDTGSPDDTYVQYSGGSNAQSALIQFFDIVLGIEHRPTGQSAIKPATSDPHTTIVADQAPPQNFIHDMRTYMPGPHARFLRHVETIANIRSFVRDHQVNRELATSYDACLAMLRTFRDKHIQMVSRYIIVKSRESRSHSRSLSPREAPRYDRVNLANRKASNGKKDGLRGTGGTALIPFLKQARDETGEPAIDAWARRLLGNGPGISNGVRLGKMGEHASGEMEIVGLAGVWSVDDSDGGICHW</sequence>
<dbReference type="GO" id="GO:0020037">
    <property type="term" value="F:heme binding"/>
    <property type="evidence" value="ECO:0007669"/>
    <property type="project" value="UniProtKB-UniRule"/>
</dbReference>
<protein>
    <recommendedName>
        <fullName evidence="5">Indoleamine 2,3-dioxygenase</fullName>
        <ecNumber evidence="5">1.13.11.52</ecNumber>
    </recommendedName>
</protein>
<comment type="catalytic activity">
    <reaction evidence="5">
        <text>L-tryptophan + O2 = N-formyl-L-kynurenine</text>
        <dbReference type="Rhea" id="RHEA:24536"/>
        <dbReference type="ChEBI" id="CHEBI:15379"/>
        <dbReference type="ChEBI" id="CHEBI:57912"/>
        <dbReference type="ChEBI" id="CHEBI:58629"/>
    </reaction>
</comment>
<dbReference type="InterPro" id="IPR000898">
    <property type="entry name" value="Indolamine_dOase"/>
</dbReference>
<gene>
    <name evidence="6" type="ORF">KVT40_008212</name>
</gene>
<comment type="caution">
    <text evidence="6">The sequence shown here is derived from an EMBL/GenBank/DDBJ whole genome shotgun (WGS) entry which is preliminary data.</text>
</comment>
<evidence type="ECO:0000256" key="4">
    <source>
        <dbReference type="PIRSR" id="PIRSR600898-1"/>
    </source>
</evidence>
<dbReference type="PANTHER" id="PTHR28657:SF5">
    <property type="entry name" value="INDOLEAMINE 2,3-DIOXYGENASE"/>
    <property type="match status" value="1"/>
</dbReference>
<dbReference type="EMBL" id="JAESVG020000010">
    <property type="protein sequence ID" value="KAG8623236.1"/>
    <property type="molecule type" value="Genomic_DNA"/>
</dbReference>
<keyword evidence="5" id="KW-0223">Dioxygenase</keyword>
<name>A0A8K0PBB7_9PEZI</name>
<reference evidence="6" key="1">
    <citation type="submission" date="2021-07" db="EMBL/GenBank/DDBJ databases">
        <title>Elsinoe batatas strain:CRI-CJ2 Genome sequencing and assembly.</title>
        <authorList>
            <person name="Huang L."/>
        </authorList>
    </citation>
    <scope>NUCLEOTIDE SEQUENCE</scope>
    <source>
        <strain evidence="6">CRI-CJ2</strain>
    </source>
</reference>
<dbReference type="EC" id="1.13.11.52" evidence="5"/>
<organism evidence="6 7">
    <name type="scientific">Elsinoe batatas</name>
    <dbReference type="NCBI Taxonomy" id="2601811"/>
    <lineage>
        <taxon>Eukaryota</taxon>
        <taxon>Fungi</taxon>
        <taxon>Dikarya</taxon>
        <taxon>Ascomycota</taxon>
        <taxon>Pezizomycotina</taxon>
        <taxon>Dothideomycetes</taxon>
        <taxon>Dothideomycetidae</taxon>
        <taxon>Myriangiales</taxon>
        <taxon>Elsinoaceae</taxon>
        <taxon>Elsinoe</taxon>
    </lineage>
</organism>
<keyword evidence="3 4" id="KW-0408">Iron</keyword>
<dbReference type="Proteomes" id="UP000809789">
    <property type="component" value="Unassembled WGS sequence"/>
</dbReference>